<feature type="region of interest" description="Disordered" evidence="1">
    <location>
        <begin position="37"/>
        <end position="64"/>
    </location>
</feature>
<feature type="compositionally biased region" description="Basic and acidic residues" evidence="1">
    <location>
        <begin position="343"/>
        <end position="404"/>
    </location>
</feature>
<gene>
    <name evidence="2" type="ORF">C1H76_1217</name>
</gene>
<organism evidence="2 3">
    <name type="scientific">Elsinoe australis</name>
    <dbReference type="NCBI Taxonomy" id="40998"/>
    <lineage>
        <taxon>Eukaryota</taxon>
        <taxon>Fungi</taxon>
        <taxon>Dikarya</taxon>
        <taxon>Ascomycota</taxon>
        <taxon>Pezizomycotina</taxon>
        <taxon>Dothideomycetes</taxon>
        <taxon>Dothideomycetidae</taxon>
        <taxon>Myriangiales</taxon>
        <taxon>Elsinoaceae</taxon>
        <taxon>Elsinoe</taxon>
    </lineage>
</organism>
<dbReference type="Proteomes" id="UP000308133">
    <property type="component" value="Unassembled WGS sequence"/>
</dbReference>
<feature type="compositionally biased region" description="Basic and acidic residues" evidence="1">
    <location>
        <begin position="418"/>
        <end position="438"/>
    </location>
</feature>
<sequence length="451" mass="51369">MAPVQTSVPKRWLEIDDANEAVNPAVNLIGTRSRKRAAANVDEGPEKGTKKARLDSANHASKHKDDIIDLRRSKTSSGIPCTCSVNTHTVYFKAGDDLQTKMEAVRKEILLKVPSKLQSSANACTDFNDIGIWVKDTDMGSLSLFLAILQHETAEINLPNRDSSTEDYVRAYVIAYRFGVEMVQEQIMQWLIERQEDETLLSRECIGIVYEEVQVRESFKHTNLAFFVAEWYALNGDSTKVHQYANWHPELVADALRHLMITVRDTDERDHWELSGQVALFRKKAEERKVAEKAQRQQERSMKRARRLERVEKERQERESQQKEVEEAKKKAVEEVKQMAVEEAKKQALEEARKQALEKAKKMAVEEAKKTAAEEAKKQAIEKAKKTAAETAEKEEVAEKDAPKKTAATKKATRQKGAKKEVPKKEAVGKEAKKHEQGPQKQKVLRQSNKQ</sequence>
<feature type="region of interest" description="Disordered" evidence="1">
    <location>
        <begin position="291"/>
        <end position="330"/>
    </location>
</feature>
<dbReference type="AlphaFoldDB" id="A0A4U7B9P1"/>
<reference evidence="2 3" key="1">
    <citation type="submission" date="2018-02" db="EMBL/GenBank/DDBJ databases">
        <title>Draft genome sequences of Elsinoe sp., causing black scab on jojoba.</title>
        <authorList>
            <person name="Stodart B."/>
            <person name="Jeffress S."/>
            <person name="Ash G."/>
            <person name="Arun Chinnappa K."/>
        </authorList>
    </citation>
    <scope>NUCLEOTIDE SEQUENCE [LARGE SCALE GENOMIC DNA]</scope>
    <source>
        <strain evidence="2 3">Hillstone_2</strain>
    </source>
</reference>
<evidence type="ECO:0000313" key="2">
    <source>
        <dbReference type="EMBL" id="TKX26685.1"/>
    </source>
</evidence>
<feature type="region of interest" description="Disordered" evidence="1">
    <location>
        <begin position="343"/>
        <end position="451"/>
    </location>
</feature>
<dbReference type="EMBL" id="PTQR01000012">
    <property type="protein sequence ID" value="TKX26685.1"/>
    <property type="molecule type" value="Genomic_DNA"/>
</dbReference>
<name>A0A4U7B9P1_9PEZI</name>
<accession>A0A4U7B9P1</accession>
<evidence type="ECO:0000313" key="3">
    <source>
        <dbReference type="Proteomes" id="UP000308133"/>
    </source>
</evidence>
<feature type="compositionally biased region" description="Basic residues" evidence="1">
    <location>
        <begin position="407"/>
        <end position="417"/>
    </location>
</feature>
<feature type="compositionally biased region" description="Basic and acidic residues" evidence="1">
    <location>
        <begin position="44"/>
        <end position="56"/>
    </location>
</feature>
<comment type="caution">
    <text evidence="2">The sequence shown here is derived from an EMBL/GenBank/DDBJ whole genome shotgun (WGS) entry which is preliminary data.</text>
</comment>
<evidence type="ECO:0000256" key="1">
    <source>
        <dbReference type="SAM" id="MobiDB-lite"/>
    </source>
</evidence>
<proteinExistence type="predicted"/>
<protein>
    <submittedName>
        <fullName evidence="2">Uncharacterized protein</fullName>
    </submittedName>
</protein>